<dbReference type="Gene3D" id="3.30.70.1170">
    <property type="entry name" value="Sun protein, domain 3"/>
    <property type="match status" value="1"/>
</dbReference>
<keyword evidence="9" id="KW-1185">Reference proteome</keyword>
<evidence type="ECO:0000313" key="9">
    <source>
        <dbReference type="Proteomes" id="UP000815325"/>
    </source>
</evidence>
<feature type="binding site" evidence="5">
    <location>
        <position position="279"/>
    </location>
    <ligand>
        <name>S-adenosyl-L-methionine</name>
        <dbReference type="ChEBI" id="CHEBI:59789"/>
    </ligand>
</feature>
<evidence type="ECO:0000256" key="1">
    <source>
        <dbReference type="ARBA" id="ARBA00022603"/>
    </source>
</evidence>
<gene>
    <name evidence="8" type="ORF">DUNSADRAFT_12314</name>
</gene>
<dbReference type="Gene3D" id="1.10.940.10">
    <property type="entry name" value="NusB-like"/>
    <property type="match status" value="1"/>
</dbReference>
<name>A0ABQ7GBL2_DUNSA</name>
<comment type="similarity">
    <text evidence="5">Belongs to the class I-like SAM-binding methyltransferase superfamily. RsmB/NOP family.</text>
</comment>
<evidence type="ECO:0000313" key="8">
    <source>
        <dbReference type="EMBL" id="KAF5831999.1"/>
    </source>
</evidence>
<dbReference type="SUPFAM" id="SSF53335">
    <property type="entry name" value="S-adenosyl-L-methionine-dependent methyltransferases"/>
    <property type="match status" value="1"/>
</dbReference>
<dbReference type="PANTHER" id="PTHR22807">
    <property type="entry name" value="NOP2 YEAST -RELATED NOL1/NOP2/FMU SUN DOMAIN-CONTAINING"/>
    <property type="match status" value="1"/>
</dbReference>
<keyword evidence="1 5" id="KW-0489">Methyltransferase</keyword>
<dbReference type="EMBL" id="MU069905">
    <property type="protein sequence ID" value="KAF5831999.1"/>
    <property type="molecule type" value="Genomic_DNA"/>
</dbReference>
<evidence type="ECO:0000259" key="7">
    <source>
        <dbReference type="PROSITE" id="PS51686"/>
    </source>
</evidence>
<evidence type="ECO:0000256" key="2">
    <source>
        <dbReference type="ARBA" id="ARBA00022679"/>
    </source>
</evidence>
<evidence type="ECO:0000256" key="6">
    <source>
        <dbReference type="SAM" id="MobiDB-lite"/>
    </source>
</evidence>
<dbReference type="PANTHER" id="PTHR22807:SF61">
    <property type="entry name" value="NOL1_NOP2_SUN FAMILY PROTEIN _ ANTITERMINATION NUSB DOMAIN-CONTAINING PROTEIN"/>
    <property type="match status" value="1"/>
</dbReference>
<accession>A0ABQ7GBL2</accession>
<dbReference type="PROSITE" id="PS51686">
    <property type="entry name" value="SAM_MT_RSMB_NOP"/>
    <property type="match status" value="1"/>
</dbReference>
<dbReference type="Pfam" id="PF22458">
    <property type="entry name" value="RsmF-B_ferredox"/>
    <property type="match status" value="1"/>
</dbReference>
<keyword evidence="3 5" id="KW-0949">S-adenosyl-L-methionine</keyword>
<sequence>MQRGSSGPVKRSQGQDAQGRWEITAREAAVRQLIKIEEEGLFAGHPTDSSNLMVLRLALYELEYESLALHALDEHVGLARKVTPASAKYAPGFVNAVLREAGRRVQAGTLPSPKDELDSMIASAKASERNLARGLSLIHSHPTWLASRWLKRFGREEAEALMEQNNKPPVYTVRVNPLRGITVEGLLARFAEEGVDARASSTLPHDFVEVYSGLQTVLAKGFVARGECLVQDVSAGLVVAAALDPQPGERVLDACAAPGGKTMFCASKMQGKGHLTALDTSASRLQALGRQAEAAGVPKSMISMRAVDLRVFAKEVAGTLNEQQVGMRHRKI</sequence>
<dbReference type="Gene3D" id="3.40.50.150">
    <property type="entry name" value="Vaccinia Virus protein VP39"/>
    <property type="match status" value="1"/>
</dbReference>
<keyword evidence="2 5" id="KW-0808">Transferase</keyword>
<feature type="binding site" evidence="5">
    <location>
        <begin position="255"/>
        <end position="261"/>
    </location>
    <ligand>
        <name>S-adenosyl-L-methionine</name>
        <dbReference type="ChEBI" id="CHEBI:59789"/>
    </ligand>
</feature>
<dbReference type="InterPro" id="IPR001678">
    <property type="entry name" value="MeTrfase_RsmB-F_NOP2_dom"/>
</dbReference>
<dbReference type="GO" id="GO:0008168">
    <property type="term" value="F:methyltransferase activity"/>
    <property type="evidence" value="ECO:0007669"/>
    <property type="project" value="UniProtKB-KW"/>
</dbReference>
<evidence type="ECO:0000256" key="4">
    <source>
        <dbReference type="ARBA" id="ARBA00022884"/>
    </source>
</evidence>
<comment type="caution">
    <text evidence="5">Lacks conserved residue(s) required for the propagation of feature annotation.</text>
</comment>
<protein>
    <submittedName>
        <fullName evidence="8">S-adenosyl-L-methionine-dependent methyltransferase</fullName>
    </submittedName>
</protein>
<dbReference type="InterPro" id="IPR054728">
    <property type="entry name" value="RsmB-like_ferredoxin"/>
</dbReference>
<dbReference type="Pfam" id="PF01189">
    <property type="entry name" value="Methyltr_RsmB-F"/>
    <property type="match status" value="1"/>
</dbReference>
<dbReference type="InterPro" id="IPR049560">
    <property type="entry name" value="MeTrfase_RsmB-F_NOP2_cat"/>
</dbReference>
<comment type="caution">
    <text evidence="8">The sequence shown here is derived from an EMBL/GenBank/DDBJ whole genome shotgun (WGS) entry which is preliminary data.</text>
</comment>
<dbReference type="GO" id="GO:0032259">
    <property type="term" value="P:methylation"/>
    <property type="evidence" value="ECO:0007669"/>
    <property type="project" value="UniProtKB-KW"/>
</dbReference>
<evidence type="ECO:0000256" key="5">
    <source>
        <dbReference type="PROSITE-ProRule" id="PRU01023"/>
    </source>
</evidence>
<feature type="binding site" evidence="5">
    <location>
        <position position="308"/>
    </location>
    <ligand>
        <name>S-adenosyl-L-methionine</name>
        <dbReference type="ChEBI" id="CHEBI:59789"/>
    </ligand>
</feature>
<dbReference type="SUPFAM" id="SSF48013">
    <property type="entry name" value="NusB-like"/>
    <property type="match status" value="1"/>
</dbReference>
<dbReference type="InterPro" id="IPR029063">
    <property type="entry name" value="SAM-dependent_MTases_sf"/>
</dbReference>
<dbReference type="InterPro" id="IPR035926">
    <property type="entry name" value="NusB-like_sf"/>
</dbReference>
<organism evidence="8 9">
    <name type="scientific">Dunaliella salina</name>
    <name type="common">Green alga</name>
    <name type="synonym">Protococcus salinus</name>
    <dbReference type="NCBI Taxonomy" id="3046"/>
    <lineage>
        <taxon>Eukaryota</taxon>
        <taxon>Viridiplantae</taxon>
        <taxon>Chlorophyta</taxon>
        <taxon>core chlorophytes</taxon>
        <taxon>Chlorophyceae</taxon>
        <taxon>CS clade</taxon>
        <taxon>Chlamydomonadales</taxon>
        <taxon>Dunaliellaceae</taxon>
        <taxon>Dunaliella</taxon>
    </lineage>
</organism>
<proteinExistence type="inferred from homology"/>
<dbReference type="Proteomes" id="UP000815325">
    <property type="component" value="Unassembled WGS sequence"/>
</dbReference>
<reference evidence="8" key="1">
    <citation type="submission" date="2017-08" db="EMBL/GenBank/DDBJ databases">
        <authorList>
            <person name="Polle J.E."/>
            <person name="Barry K."/>
            <person name="Cushman J."/>
            <person name="Schmutz J."/>
            <person name="Tran D."/>
            <person name="Hathwaick L.T."/>
            <person name="Yim W.C."/>
            <person name="Jenkins J."/>
            <person name="Mckie-Krisberg Z.M."/>
            <person name="Prochnik S."/>
            <person name="Lindquist E."/>
            <person name="Dockter R.B."/>
            <person name="Adam C."/>
            <person name="Molina H."/>
            <person name="Bunkerborg J."/>
            <person name="Jin E."/>
            <person name="Buchheim M."/>
            <person name="Magnuson J."/>
        </authorList>
    </citation>
    <scope>NUCLEOTIDE SEQUENCE</scope>
    <source>
        <strain evidence="8">CCAP 19/18</strain>
    </source>
</reference>
<feature type="domain" description="SAM-dependent MTase RsmB/NOP-type" evidence="7">
    <location>
        <begin position="161"/>
        <end position="332"/>
    </location>
</feature>
<keyword evidence="4 5" id="KW-0694">RNA-binding</keyword>
<evidence type="ECO:0000256" key="3">
    <source>
        <dbReference type="ARBA" id="ARBA00022691"/>
    </source>
</evidence>
<dbReference type="InterPro" id="IPR023267">
    <property type="entry name" value="RCMT"/>
</dbReference>
<feature type="region of interest" description="Disordered" evidence="6">
    <location>
        <begin position="1"/>
        <end position="21"/>
    </location>
</feature>